<keyword evidence="9 12" id="KW-0560">Oxidoreductase</keyword>
<feature type="domain" description="ACT" evidence="11">
    <location>
        <begin position="355"/>
        <end position="430"/>
    </location>
</feature>
<keyword evidence="6" id="KW-0028">Amino-acid biosynthesis</keyword>
<gene>
    <name evidence="12" type="ORF">MNBD_NITROSPINAE01-1512</name>
</gene>
<keyword evidence="7" id="KW-0791">Threonine biosynthesis</keyword>
<dbReference type="Pfam" id="PF01842">
    <property type="entry name" value="ACT"/>
    <property type="match status" value="1"/>
</dbReference>
<dbReference type="GO" id="GO:0009088">
    <property type="term" value="P:threonine biosynthetic process"/>
    <property type="evidence" value="ECO:0007669"/>
    <property type="project" value="UniProtKB-UniPathway"/>
</dbReference>
<reference evidence="12" key="1">
    <citation type="submission" date="2018-06" db="EMBL/GenBank/DDBJ databases">
        <authorList>
            <person name="Zhirakovskaya E."/>
        </authorList>
    </citation>
    <scope>NUCLEOTIDE SEQUENCE</scope>
</reference>
<dbReference type="FunFam" id="3.30.360.10:FF:000005">
    <property type="entry name" value="Homoserine dehydrogenase"/>
    <property type="match status" value="1"/>
</dbReference>
<dbReference type="UniPathway" id="UPA00050">
    <property type="reaction ID" value="UER00063"/>
</dbReference>
<dbReference type="InterPro" id="IPR045865">
    <property type="entry name" value="ACT-like_dom_sf"/>
</dbReference>
<proteinExistence type="inferred from homology"/>
<dbReference type="Gene3D" id="3.40.50.720">
    <property type="entry name" value="NAD(P)-binding Rossmann-like Domain"/>
    <property type="match status" value="1"/>
</dbReference>
<dbReference type="Gene3D" id="3.30.70.260">
    <property type="match status" value="1"/>
</dbReference>
<comment type="pathway">
    <text evidence="2">Amino-acid biosynthesis; L-methionine biosynthesis via de novo pathway; L-homoserine from L-aspartate: step 3/3.</text>
</comment>
<dbReference type="InterPro" id="IPR002912">
    <property type="entry name" value="ACT_dom"/>
</dbReference>
<dbReference type="PIRSF" id="PIRSF000098">
    <property type="entry name" value="Homoser_dehydrog"/>
    <property type="match status" value="1"/>
</dbReference>
<dbReference type="InterPro" id="IPR005106">
    <property type="entry name" value="Asp/hSer_DH_NAD-bd"/>
</dbReference>
<organism evidence="12">
    <name type="scientific">hydrothermal vent metagenome</name>
    <dbReference type="NCBI Taxonomy" id="652676"/>
    <lineage>
        <taxon>unclassified sequences</taxon>
        <taxon>metagenomes</taxon>
        <taxon>ecological metagenomes</taxon>
    </lineage>
</organism>
<dbReference type="SUPFAM" id="SSF55021">
    <property type="entry name" value="ACT-like"/>
    <property type="match status" value="1"/>
</dbReference>
<evidence type="ECO:0000256" key="1">
    <source>
        <dbReference type="ARBA" id="ARBA00005056"/>
    </source>
</evidence>
<keyword evidence="10" id="KW-0486">Methionine biosynthesis</keyword>
<dbReference type="GO" id="GO:0009086">
    <property type="term" value="P:methionine biosynthetic process"/>
    <property type="evidence" value="ECO:0007669"/>
    <property type="project" value="UniProtKB-KW"/>
</dbReference>
<dbReference type="Pfam" id="PF00742">
    <property type="entry name" value="Homoserine_dh"/>
    <property type="match status" value="1"/>
</dbReference>
<evidence type="ECO:0000256" key="9">
    <source>
        <dbReference type="ARBA" id="ARBA00023002"/>
    </source>
</evidence>
<dbReference type="Pfam" id="PF03447">
    <property type="entry name" value="NAD_binding_3"/>
    <property type="match status" value="1"/>
</dbReference>
<dbReference type="CDD" id="cd04881">
    <property type="entry name" value="ACT_HSDH-Hom"/>
    <property type="match status" value="1"/>
</dbReference>
<dbReference type="PROSITE" id="PS51671">
    <property type="entry name" value="ACT"/>
    <property type="match status" value="1"/>
</dbReference>
<dbReference type="GO" id="GO:0050661">
    <property type="term" value="F:NADP binding"/>
    <property type="evidence" value="ECO:0007669"/>
    <property type="project" value="InterPro"/>
</dbReference>
<evidence type="ECO:0000256" key="5">
    <source>
        <dbReference type="ARBA" id="ARBA00013376"/>
    </source>
</evidence>
<evidence type="ECO:0000313" key="12">
    <source>
        <dbReference type="EMBL" id="VAX18230.1"/>
    </source>
</evidence>
<dbReference type="EC" id="1.1.1.3" evidence="4"/>
<comment type="similarity">
    <text evidence="3">Belongs to the homoserine dehydrogenase family.</text>
</comment>
<name>A0A3B1C5T6_9ZZZZ</name>
<dbReference type="NCBIfam" id="NF004976">
    <property type="entry name" value="PRK06349.1"/>
    <property type="match status" value="1"/>
</dbReference>
<dbReference type="SUPFAM" id="SSF55347">
    <property type="entry name" value="Glyceraldehyde-3-phosphate dehydrogenase-like, C-terminal domain"/>
    <property type="match status" value="1"/>
</dbReference>
<evidence type="ECO:0000256" key="3">
    <source>
        <dbReference type="ARBA" id="ARBA00006753"/>
    </source>
</evidence>
<dbReference type="EMBL" id="UOGC01000067">
    <property type="protein sequence ID" value="VAX18230.1"/>
    <property type="molecule type" value="Genomic_DNA"/>
</dbReference>
<dbReference type="PANTHER" id="PTHR43331:SF1">
    <property type="entry name" value="HOMOSERINE DEHYDROGENASE"/>
    <property type="match status" value="1"/>
</dbReference>
<dbReference type="InterPro" id="IPR019811">
    <property type="entry name" value="HDH_CS"/>
</dbReference>
<comment type="pathway">
    <text evidence="1">Amino-acid biosynthesis; L-threonine biosynthesis; L-threonine from L-aspartate: step 3/5.</text>
</comment>
<keyword evidence="8" id="KW-0521">NADP</keyword>
<dbReference type="AlphaFoldDB" id="A0A3B1C5T6"/>
<evidence type="ECO:0000256" key="6">
    <source>
        <dbReference type="ARBA" id="ARBA00022605"/>
    </source>
</evidence>
<accession>A0A3B1C5T6</accession>
<evidence type="ECO:0000256" key="8">
    <source>
        <dbReference type="ARBA" id="ARBA00022857"/>
    </source>
</evidence>
<dbReference type="PANTHER" id="PTHR43331">
    <property type="entry name" value="HOMOSERINE DEHYDROGENASE"/>
    <property type="match status" value="1"/>
</dbReference>
<evidence type="ECO:0000256" key="7">
    <source>
        <dbReference type="ARBA" id="ARBA00022697"/>
    </source>
</evidence>
<dbReference type="Gene3D" id="3.30.360.10">
    <property type="entry name" value="Dihydrodipicolinate Reductase, domain 2"/>
    <property type="match status" value="1"/>
</dbReference>
<evidence type="ECO:0000256" key="10">
    <source>
        <dbReference type="ARBA" id="ARBA00023167"/>
    </source>
</evidence>
<dbReference type="PROSITE" id="PS01042">
    <property type="entry name" value="HOMOSER_DHGENASE"/>
    <property type="match status" value="1"/>
</dbReference>
<protein>
    <recommendedName>
        <fullName evidence="5">Homoserine dehydrogenase</fullName>
        <ecNumber evidence="4">1.1.1.3</ecNumber>
    </recommendedName>
</protein>
<sequence>MKKIRLGLIGCGVVGGGVLRLLKRRGDEIASCVGADIEVVKIAVRDLARKRPDILNDSMLTADPFDIVNSNDVDIVVEVMGGEEPALALALKSAEHKKHIVTANKYLLALHGEKVFRAVEEHNVEIGYEAAVAGAVPIISSLKGSLAGNRINSIHGIVNGTANYILSRMTAEGGAFDDILKDAQKLGYAEADPAFDIEGTDSAHKTAILAALAFKTPVDFDDIYVEGITGITSEDIAMACEFGYRIKLLAIAKRVDGGIDVRVHPAMVPENTPIAKVSGALNAVEVDGDFCGVNMLVGPGAGAGPTASAIMGDVIDIARKIVAGSAGSSCPINAPVASMKKIKVRSIGEVTTQYYLRFTVMDMPGVLSKLSGALGERGISIASMIQRGKGVEKPVSVVMKTHTAKEADLNVAIDNINGFDICSAPAVVIRIENGEGQ</sequence>
<dbReference type="InterPro" id="IPR001342">
    <property type="entry name" value="HDH_cat"/>
</dbReference>
<dbReference type="UniPathway" id="UPA00051">
    <property type="reaction ID" value="UER00465"/>
</dbReference>
<dbReference type="SUPFAM" id="SSF51735">
    <property type="entry name" value="NAD(P)-binding Rossmann-fold domains"/>
    <property type="match status" value="1"/>
</dbReference>
<evidence type="ECO:0000259" key="11">
    <source>
        <dbReference type="PROSITE" id="PS51671"/>
    </source>
</evidence>
<dbReference type="GO" id="GO:0004412">
    <property type="term" value="F:homoserine dehydrogenase activity"/>
    <property type="evidence" value="ECO:0007669"/>
    <property type="project" value="UniProtKB-EC"/>
</dbReference>
<dbReference type="InterPro" id="IPR016204">
    <property type="entry name" value="HDH"/>
</dbReference>
<dbReference type="InterPro" id="IPR036291">
    <property type="entry name" value="NAD(P)-bd_dom_sf"/>
</dbReference>
<evidence type="ECO:0000256" key="4">
    <source>
        <dbReference type="ARBA" id="ARBA00013213"/>
    </source>
</evidence>
<evidence type="ECO:0000256" key="2">
    <source>
        <dbReference type="ARBA" id="ARBA00005062"/>
    </source>
</evidence>